<dbReference type="InterPro" id="IPR011701">
    <property type="entry name" value="MFS"/>
</dbReference>
<evidence type="ECO:0000256" key="1">
    <source>
        <dbReference type="ARBA" id="ARBA00022692"/>
    </source>
</evidence>
<keyword evidence="3 4" id="KW-0472">Membrane</keyword>
<dbReference type="PROSITE" id="PS50850">
    <property type="entry name" value="MFS"/>
    <property type="match status" value="1"/>
</dbReference>
<dbReference type="InterPro" id="IPR050327">
    <property type="entry name" value="Proton-linked_MCT"/>
</dbReference>
<dbReference type="Proteomes" id="UP001190825">
    <property type="component" value="Unassembled WGS sequence"/>
</dbReference>
<feature type="transmembrane region" description="Helical" evidence="4">
    <location>
        <begin position="285"/>
        <end position="305"/>
    </location>
</feature>
<dbReference type="PANTHER" id="PTHR11360">
    <property type="entry name" value="MONOCARBOXYLATE TRANSPORTER"/>
    <property type="match status" value="1"/>
</dbReference>
<keyword evidence="2 4" id="KW-1133">Transmembrane helix</keyword>
<dbReference type="EMBL" id="NBUC01000016">
    <property type="protein sequence ID" value="PLU08846.1"/>
    <property type="molecule type" value="Genomic_DNA"/>
</dbReference>
<gene>
    <name evidence="6" type="ORF">BMJ33_02545</name>
</gene>
<feature type="transmembrane region" description="Helical" evidence="4">
    <location>
        <begin position="16"/>
        <end position="38"/>
    </location>
</feature>
<name>A0ABX4TUE0_9HYPH</name>
<dbReference type="InterPro" id="IPR020846">
    <property type="entry name" value="MFS_dom"/>
</dbReference>
<dbReference type="Gene3D" id="1.20.1250.20">
    <property type="entry name" value="MFS general substrate transporter like domains"/>
    <property type="match status" value="2"/>
</dbReference>
<keyword evidence="7" id="KW-1185">Reference proteome</keyword>
<evidence type="ECO:0000256" key="4">
    <source>
        <dbReference type="SAM" id="Phobius"/>
    </source>
</evidence>
<evidence type="ECO:0000313" key="7">
    <source>
        <dbReference type="Proteomes" id="UP001190825"/>
    </source>
</evidence>
<feature type="transmembrane region" description="Helical" evidence="4">
    <location>
        <begin position="169"/>
        <end position="190"/>
    </location>
</feature>
<proteinExistence type="predicted"/>
<feature type="transmembrane region" description="Helical" evidence="4">
    <location>
        <begin position="140"/>
        <end position="163"/>
    </location>
</feature>
<protein>
    <submittedName>
        <fullName evidence="6">MFS transporter</fullName>
    </submittedName>
</protein>
<feature type="transmembrane region" description="Helical" evidence="4">
    <location>
        <begin position="220"/>
        <end position="240"/>
    </location>
</feature>
<dbReference type="PANTHER" id="PTHR11360:SF308">
    <property type="entry name" value="BLL3089 PROTEIN"/>
    <property type="match status" value="1"/>
</dbReference>
<organism evidence="6 7">
    <name type="scientific">Sinorhizobium medicae</name>
    <dbReference type="NCBI Taxonomy" id="110321"/>
    <lineage>
        <taxon>Bacteria</taxon>
        <taxon>Pseudomonadati</taxon>
        <taxon>Pseudomonadota</taxon>
        <taxon>Alphaproteobacteria</taxon>
        <taxon>Hyphomicrobiales</taxon>
        <taxon>Rhizobiaceae</taxon>
        <taxon>Sinorhizobium/Ensifer group</taxon>
        <taxon>Sinorhizobium</taxon>
    </lineage>
</organism>
<accession>A0ABX4TUE0</accession>
<feature type="transmembrane region" description="Helical" evidence="4">
    <location>
        <begin position="311"/>
        <end position="334"/>
    </location>
</feature>
<feature type="domain" description="Major facilitator superfamily (MFS) profile" evidence="5">
    <location>
        <begin position="15"/>
        <end position="398"/>
    </location>
</feature>
<dbReference type="SUPFAM" id="SSF103473">
    <property type="entry name" value="MFS general substrate transporter"/>
    <property type="match status" value="1"/>
</dbReference>
<dbReference type="RefSeq" id="WP_101779527.1">
    <property type="nucleotide sequence ID" value="NZ_NBUC01000016.1"/>
</dbReference>
<evidence type="ECO:0000313" key="6">
    <source>
        <dbReference type="EMBL" id="PLU08846.1"/>
    </source>
</evidence>
<evidence type="ECO:0000256" key="2">
    <source>
        <dbReference type="ARBA" id="ARBA00022989"/>
    </source>
</evidence>
<feature type="transmembrane region" description="Helical" evidence="4">
    <location>
        <begin position="82"/>
        <end position="113"/>
    </location>
</feature>
<dbReference type="InterPro" id="IPR036259">
    <property type="entry name" value="MFS_trans_sf"/>
</dbReference>
<evidence type="ECO:0000259" key="5">
    <source>
        <dbReference type="PROSITE" id="PS50850"/>
    </source>
</evidence>
<dbReference type="Pfam" id="PF07690">
    <property type="entry name" value="MFS_1"/>
    <property type="match status" value="1"/>
</dbReference>
<feature type="transmembrane region" description="Helical" evidence="4">
    <location>
        <begin position="50"/>
        <end position="70"/>
    </location>
</feature>
<keyword evidence="1 4" id="KW-0812">Transmembrane</keyword>
<feature type="transmembrane region" description="Helical" evidence="4">
    <location>
        <begin position="252"/>
        <end position="273"/>
    </location>
</feature>
<reference evidence="6 7" key="1">
    <citation type="journal article" date="2018" name="FEMS Microbiol. Ecol.">
        <title>Co-invading symbiotic mutualists of Medicago polymorpha retain high ancestral diversity and contain diverse accessory genomes.</title>
        <authorList>
            <person name="Porter S.S."/>
            <person name="Faber-Hammond J.J."/>
            <person name="Friesen M.L."/>
        </authorList>
    </citation>
    <scope>NUCLEOTIDE SEQUENCE [LARGE SCALE GENOMIC DNA]</scope>
    <source>
        <strain evidence="6 7">Str16</strain>
    </source>
</reference>
<comment type="caution">
    <text evidence="6">The sequence shown here is derived from an EMBL/GenBank/DDBJ whole genome shotgun (WGS) entry which is preliminary data.</text>
</comment>
<evidence type="ECO:0000256" key="3">
    <source>
        <dbReference type="ARBA" id="ARBA00023136"/>
    </source>
</evidence>
<sequence length="402" mass="42775">MVKAYAKFAKENWEQLLFGALLMAMSSFGQTFFVSISGTHFRREFGLSDGGLGAAYAVGTLASAMTLTWAGRLIDYTTVRRFTWSVSFLLAFACLLVSISPNYILLAVAFYFLRLGGQGLMTHTALTATARAFPQDAGKALGVIALGISAAQGILPFATVLIMDTWGWRAGWLVNAVCVLVGVAFALRFLPVAGDTPLRSRRGRTSTEKAFVSIWRDPRLLLTLPAVLASPFIVTGFFFHQARLAEHKGWDIATMAGSIGAFAIVQAVSLILIGPIVDRFGPKRLLPFFLIPQAMGMALLAVASSPLVAPLYMLLMAISAAFGSTLATALWVELFGTKELAKVRSAVEAGAVLASGASPIVMGLLTDAGIPLSHQAFGCSLYSVAASLVTLGVRPRAGRDEI</sequence>